<keyword evidence="5 9" id="KW-1133">Transmembrane helix</keyword>
<accession>A0A5B2W303</accession>
<dbReference type="AlphaFoldDB" id="A0A5B2W303"/>
<keyword evidence="7" id="KW-0813">Transport</keyword>
<feature type="region of interest" description="Disordered" evidence="8">
    <location>
        <begin position="1"/>
        <end position="21"/>
    </location>
</feature>
<dbReference type="EMBL" id="VUOC01000001">
    <property type="protein sequence ID" value="KAA2245258.1"/>
    <property type="molecule type" value="Genomic_DNA"/>
</dbReference>
<evidence type="ECO:0000256" key="1">
    <source>
        <dbReference type="ARBA" id="ARBA00004162"/>
    </source>
</evidence>
<feature type="transmembrane region" description="Helical" evidence="9">
    <location>
        <begin position="31"/>
        <end position="49"/>
    </location>
</feature>
<evidence type="ECO:0000256" key="6">
    <source>
        <dbReference type="ARBA" id="ARBA00023136"/>
    </source>
</evidence>
<keyword evidence="7" id="KW-0653">Protein transport</keyword>
<sequence>MAEINTASSPGKGRGTVRRKVHSTRVDMTPMVDLGFLLITFFMLTTTLAKPKTMDMVMPRDDGDSSKLADSKALTIMLGQKNQIAWYEGIGNDPQHPPQIKYASFATREGIGDVIRAKRRQVIEHFGKNDLMVLIKADDNANYKNVVDLMDELLINNVVRYAMMDITPEEKGYLH</sequence>
<protein>
    <submittedName>
        <fullName evidence="10">Biopolymer transporter ExbD</fullName>
    </submittedName>
</protein>
<reference evidence="10 11" key="2">
    <citation type="submission" date="2019-09" db="EMBL/GenBank/DDBJ databases">
        <authorList>
            <person name="Jin C."/>
        </authorList>
    </citation>
    <scope>NUCLEOTIDE SEQUENCE [LARGE SCALE GENOMIC DNA]</scope>
    <source>
        <strain evidence="10 11">BN140078</strain>
    </source>
</reference>
<evidence type="ECO:0000256" key="9">
    <source>
        <dbReference type="SAM" id="Phobius"/>
    </source>
</evidence>
<dbReference type="Pfam" id="PF02472">
    <property type="entry name" value="ExbD"/>
    <property type="match status" value="1"/>
</dbReference>
<evidence type="ECO:0000256" key="7">
    <source>
        <dbReference type="RuleBase" id="RU003879"/>
    </source>
</evidence>
<keyword evidence="11" id="KW-1185">Reference proteome</keyword>
<name>A0A5B2W303_9BACT</name>
<evidence type="ECO:0000256" key="2">
    <source>
        <dbReference type="ARBA" id="ARBA00005811"/>
    </source>
</evidence>
<keyword evidence="6 9" id="KW-0472">Membrane</keyword>
<dbReference type="RefSeq" id="WP_149836649.1">
    <property type="nucleotide sequence ID" value="NZ_VUOC01000001.1"/>
</dbReference>
<evidence type="ECO:0000313" key="11">
    <source>
        <dbReference type="Proteomes" id="UP000324611"/>
    </source>
</evidence>
<dbReference type="GO" id="GO:0005886">
    <property type="term" value="C:plasma membrane"/>
    <property type="evidence" value="ECO:0007669"/>
    <property type="project" value="UniProtKB-SubCell"/>
</dbReference>
<keyword evidence="3" id="KW-1003">Cell membrane</keyword>
<evidence type="ECO:0000256" key="5">
    <source>
        <dbReference type="ARBA" id="ARBA00022989"/>
    </source>
</evidence>
<evidence type="ECO:0000256" key="8">
    <source>
        <dbReference type="SAM" id="MobiDB-lite"/>
    </source>
</evidence>
<proteinExistence type="inferred from homology"/>
<evidence type="ECO:0000256" key="3">
    <source>
        <dbReference type="ARBA" id="ARBA00022475"/>
    </source>
</evidence>
<dbReference type="GO" id="GO:0022857">
    <property type="term" value="F:transmembrane transporter activity"/>
    <property type="evidence" value="ECO:0007669"/>
    <property type="project" value="InterPro"/>
</dbReference>
<dbReference type="PANTHER" id="PTHR30558">
    <property type="entry name" value="EXBD MEMBRANE COMPONENT OF PMF-DRIVEN MACROMOLECULE IMPORT SYSTEM"/>
    <property type="match status" value="1"/>
</dbReference>
<gene>
    <name evidence="10" type="ORF">F0L74_04655</name>
</gene>
<evidence type="ECO:0000313" key="10">
    <source>
        <dbReference type="EMBL" id="KAA2245258.1"/>
    </source>
</evidence>
<comment type="subcellular location">
    <subcellularLocation>
        <location evidence="1">Cell membrane</location>
        <topology evidence="1">Single-pass membrane protein</topology>
    </subcellularLocation>
    <subcellularLocation>
        <location evidence="7">Cell membrane</location>
        <topology evidence="7">Single-pass type II membrane protein</topology>
    </subcellularLocation>
</comment>
<dbReference type="Proteomes" id="UP000324611">
    <property type="component" value="Unassembled WGS sequence"/>
</dbReference>
<evidence type="ECO:0000256" key="4">
    <source>
        <dbReference type="ARBA" id="ARBA00022692"/>
    </source>
</evidence>
<organism evidence="10 11">
    <name type="scientific">Chitinophaga agrisoli</name>
    <dbReference type="NCBI Taxonomy" id="2607653"/>
    <lineage>
        <taxon>Bacteria</taxon>
        <taxon>Pseudomonadati</taxon>
        <taxon>Bacteroidota</taxon>
        <taxon>Chitinophagia</taxon>
        <taxon>Chitinophagales</taxon>
        <taxon>Chitinophagaceae</taxon>
        <taxon>Chitinophaga</taxon>
    </lineage>
</organism>
<dbReference type="PANTHER" id="PTHR30558:SF3">
    <property type="entry name" value="BIOPOLYMER TRANSPORT PROTEIN EXBD-RELATED"/>
    <property type="match status" value="1"/>
</dbReference>
<keyword evidence="4 7" id="KW-0812">Transmembrane</keyword>
<comment type="caution">
    <text evidence="10">The sequence shown here is derived from an EMBL/GenBank/DDBJ whole genome shotgun (WGS) entry which is preliminary data.</text>
</comment>
<dbReference type="InterPro" id="IPR003400">
    <property type="entry name" value="ExbD"/>
</dbReference>
<reference evidence="10 11" key="1">
    <citation type="submission" date="2019-09" db="EMBL/GenBank/DDBJ databases">
        <title>Chitinophaga ginsengihumi sp. nov., isolated from soil of ginseng rhizosphere.</title>
        <authorList>
            <person name="Lee J."/>
        </authorList>
    </citation>
    <scope>NUCLEOTIDE SEQUENCE [LARGE SCALE GENOMIC DNA]</scope>
    <source>
        <strain evidence="10 11">BN140078</strain>
    </source>
</reference>
<dbReference type="GO" id="GO:0015031">
    <property type="term" value="P:protein transport"/>
    <property type="evidence" value="ECO:0007669"/>
    <property type="project" value="UniProtKB-KW"/>
</dbReference>
<comment type="similarity">
    <text evidence="2 7">Belongs to the ExbD/TolR family.</text>
</comment>